<evidence type="ECO:0000313" key="1">
    <source>
        <dbReference type="EMBL" id="NMH61546.1"/>
    </source>
</evidence>
<dbReference type="InterPro" id="IPR032568">
    <property type="entry name" value="DUF4926"/>
</dbReference>
<organism evidence="1 2">
    <name type="scientific">Alteromonas ponticola</name>
    <dbReference type="NCBI Taxonomy" id="2720613"/>
    <lineage>
        <taxon>Bacteria</taxon>
        <taxon>Pseudomonadati</taxon>
        <taxon>Pseudomonadota</taxon>
        <taxon>Gammaproteobacteria</taxon>
        <taxon>Alteromonadales</taxon>
        <taxon>Alteromonadaceae</taxon>
        <taxon>Alteromonas/Salinimonas group</taxon>
        <taxon>Alteromonas</taxon>
    </lineage>
</organism>
<dbReference type="RefSeq" id="WP_169212112.1">
    <property type="nucleotide sequence ID" value="NZ_JAATNW010000011.1"/>
</dbReference>
<reference evidence="1 2" key="1">
    <citation type="submission" date="2020-03" db="EMBL/GenBank/DDBJ databases">
        <title>Alteromonas ponticola sp. nov., isolated from seawater.</title>
        <authorList>
            <person name="Yoon J.-H."/>
            <person name="Kim Y.-O."/>
        </authorList>
    </citation>
    <scope>NUCLEOTIDE SEQUENCE [LARGE SCALE GENOMIC DNA]</scope>
    <source>
        <strain evidence="1 2">MYP5</strain>
    </source>
</reference>
<name>A0ABX1R779_9ALTE</name>
<sequence>MYKEYDVVIANKALSENIKCGYLGTILICYDDSFYEVEFLNEFDEFVGIMTVSEGDLNKA</sequence>
<protein>
    <submittedName>
        <fullName evidence="1">DUF4926 domain-containing protein</fullName>
    </submittedName>
</protein>
<accession>A0ABX1R779</accession>
<dbReference type="EMBL" id="JAATNW010000011">
    <property type="protein sequence ID" value="NMH61546.1"/>
    <property type="molecule type" value="Genomic_DNA"/>
</dbReference>
<dbReference type="Proteomes" id="UP000709336">
    <property type="component" value="Unassembled WGS sequence"/>
</dbReference>
<dbReference type="Pfam" id="PF16277">
    <property type="entry name" value="DUF4926"/>
    <property type="match status" value="1"/>
</dbReference>
<evidence type="ECO:0000313" key="2">
    <source>
        <dbReference type="Proteomes" id="UP000709336"/>
    </source>
</evidence>
<gene>
    <name evidence="1" type="ORF">HCJ96_16060</name>
</gene>
<keyword evidence="2" id="KW-1185">Reference proteome</keyword>
<proteinExistence type="predicted"/>
<comment type="caution">
    <text evidence="1">The sequence shown here is derived from an EMBL/GenBank/DDBJ whole genome shotgun (WGS) entry which is preliminary data.</text>
</comment>